<dbReference type="AlphaFoldDB" id="A0A0A0DC86"/>
<dbReference type="EMBL" id="JANX01000014">
    <property type="protein sequence ID" value="KGM35724.1"/>
    <property type="molecule type" value="Genomic_DNA"/>
</dbReference>
<dbReference type="OrthoDB" id="7330655at2"/>
<sequence>MPRLSPFELGSANLAAFLDMLAYSEGTSTIAGSDNGYNVIVGGTLLEDYADHPRKVVWLPRYKVRSSAAGRYQFLARTWDELAKRLRLPDFTPESQDLAAVELIRGRRAVDLIHQGRIAEAIDRCRTIWASLPGAGYGQREHKLGVLLDFYVRGGGSLSDTTTPKERK</sequence>
<organism evidence="1 2">
    <name type="scientific">Inquilinus limosus MP06</name>
    <dbReference type="NCBI Taxonomy" id="1398085"/>
    <lineage>
        <taxon>Bacteria</taxon>
        <taxon>Pseudomonadati</taxon>
        <taxon>Pseudomonadota</taxon>
        <taxon>Alphaproteobacteria</taxon>
        <taxon>Rhodospirillales</taxon>
        <taxon>Rhodospirillaceae</taxon>
        <taxon>Inquilinus</taxon>
    </lineage>
</organism>
<accession>A0A0A0DC86</accession>
<evidence type="ECO:0000313" key="2">
    <source>
        <dbReference type="Proteomes" id="UP000029995"/>
    </source>
</evidence>
<name>A0A0A0DC86_9PROT</name>
<dbReference type="Proteomes" id="UP000029995">
    <property type="component" value="Unassembled WGS sequence"/>
</dbReference>
<proteinExistence type="predicted"/>
<reference evidence="1 2" key="1">
    <citation type="submission" date="2014-01" db="EMBL/GenBank/DDBJ databases">
        <title>Genome sequence determination for a cystic fibrosis isolate, Inquilinus limosus.</title>
        <authorList>
            <person name="Pino M."/>
            <person name="Di Conza J."/>
            <person name="Gutkind G."/>
        </authorList>
    </citation>
    <scope>NUCLEOTIDE SEQUENCE [LARGE SCALE GENOMIC DNA]</scope>
    <source>
        <strain evidence="1 2">MP06</strain>
    </source>
</reference>
<dbReference type="CDD" id="cd00736">
    <property type="entry name" value="lambda_lys-like"/>
    <property type="match status" value="1"/>
</dbReference>
<comment type="caution">
    <text evidence="1">The sequence shown here is derived from an EMBL/GenBank/DDBJ whole genome shotgun (WGS) entry which is preliminary data.</text>
</comment>
<gene>
    <name evidence="1" type="ORF">P409_02785</name>
</gene>
<dbReference type="RefSeq" id="WP_034831532.1">
    <property type="nucleotide sequence ID" value="NZ_JANX01000014.1"/>
</dbReference>
<protein>
    <submittedName>
        <fullName evidence="1">Uncharacterized protein</fullName>
    </submittedName>
</protein>
<dbReference type="Gene3D" id="1.10.530.10">
    <property type="match status" value="1"/>
</dbReference>
<dbReference type="InterPro" id="IPR023346">
    <property type="entry name" value="Lysozyme-like_dom_sf"/>
</dbReference>
<dbReference type="SUPFAM" id="SSF53955">
    <property type="entry name" value="Lysozyme-like"/>
    <property type="match status" value="1"/>
</dbReference>
<evidence type="ECO:0000313" key="1">
    <source>
        <dbReference type="EMBL" id="KGM35724.1"/>
    </source>
</evidence>